<evidence type="ECO:0000313" key="2">
    <source>
        <dbReference type="EMBL" id="OZG56764.1"/>
    </source>
</evidence>
<dbReference type="Pfam" id="PF06114">
    <property type="entry name" value="Peptidase_M78"/>
    <property type="match status" value="1"/>
</dbReference>
<reference evidence="2 3" key="1">
    <citation type="journal article" date="2017" name="BMC Genomics">
        <title>Comparative genomic and phylogenomic analyses of the Bifidobacteriaceae family.</title>
        <authorList>
            <person name="Lugli G.A."/>
            <person name="Milani C."/>
            <person name="Turroni F."/>
            <person name="Duranti S."/>
            <person name="Mancabelli L."/>
            <person name="Mangifesta M."/>
            <person name="Ferrario C."/>
            <person name="Modesto M."/>
            <person name="Mattarelli P."/>
            <person name="Jiri K."/>
            <person name="van Sinderen D."/>
            <person name="Ventura M."/>
        </authorList>
    </citation>
    <scope>NUCLEOTIDE SEQUENCE [LARGE SCALE GENOMIC DNA]</scope>
    <source>
        <strain evidence="2 3">LMG 21773</strain>
    </source>
</reference>
<evidence type="ECO:0000313" key="3">
    <source>
        <dbReference type="Proteomes" id="UP000228976"/>
    </source>
</evidence>
<keyword evidence="3" id="KW-1185">Reference proteome</keyword>
<gene>
    <name evidence="2" type="ORF">AEAE_0073</name>
</gene>
<dbReference type="Proteomes" id="UP000228976">
    <property type="component" value="Unassembled WGS sequence"/>
</dbReference>
<dbReference type="EMBL" id="MWWU01000001">
    <property type="protein sequence ID" value="OZG56764.1"/>
    <property type="molecule type" value="Genomic_DNA"/>
</dbReference>
<dbReference type="InterPro" id="IPR010359">
    <property type="entry name" value="IrrE_HExxH"/>
</dbReference>
<name>A0A261FCC9_9BIFI</name>
<organism evidence="2 3">
    <name type="scientific">Aeriscardovia aeriphila</name>
    <dbReference type="NCBI Taxonomy" id="218139"/>
    <lineage>
        <taxon>Bacteria</taxon>
        <taxon>Bacillati</taxon>
        <taxon>Actinomycetota</taxon>
        <taxon>Actinomycetes</taxon>
        <taxon>Bifidobacteriales</taxon>
        <taxon>Bifidobacteriaceae</taxon>
        <taxon>Aeriscardovia</taxon>
    </lineage>
</organism>
<proteinExistence type="predicted"/>
<sequence>MRFMVTANVPTYGLKYKPYDEMENDAIKILRGFEGGKFLKVPQALDVDSFVEFYMNATIDYARLSQDGSILGLSTLAQTSVTVFSEDGSAQSRSYPENTILLDVDIYLHSSSARSRFTFMHECAHLHYHKNLAGAVQYCNKGNQRNRCEVQANCLAAALLMPEPMVHCAFDNELKGK</sequence>
<protein>
    <recommendedName>
        <fullName evidence="1">IrrE N-terminal-like domain-containing protein</fullName>
    </recommendedName>
</protein>
<accession>A0A261FCC9</accession>
<dbReference type="Gene3D" id="1.10.10.2910">
    <property type="match status" value="1"/>
</dbReference>
<feature type="domain" description="IrrE N-terminal-like" evidence="1">
    <location>
        <begin position="109"/>
        <end position="169"/>
    </location>
</feature>
<dbReference type="AlphaFoldDB" id="A0A261FCC9"/>
<comment type="caution">
    <text evidence="2">The sequence shown here is derived from an EMBL/GenBank/DDBJ whole genome shotgun (WGS) entry which is preliminary data.</text>
</comment>
<evidence type="ECO:0000259" key="1">
    <source>
        <dbReference type="Pfam" id="PF06114"/>
    </source>
</evidence>